<dbReference type="RefSeq" id="WP_111717172.1">
    <property type="nucleotide sequence ID" value="NZ_JBHSSR010000005.1"/>
</dbReference>
<sequence length="497" mass="59014">MFYFLGIDIPQVITGVDRAMFNRLKIFQNNNQPAKLLYFNYYPNLFRNAKIFGVQNDIKYLYDYYHEVPSTFSRESINWLDYFEIDKGYTTLQVNQSNDYNLFQNGKIVAYARFYDNTLKELEFMIYYDSSLRKIRMDYYDSRGFKSSEVYYDHNENPIFQNILSLTGEIKVQRYYDSDNIDKIKHVIVKIHHGEELIFQSEHAFLAFTLESIYKDGDYFIIDRPLEMVPVFNLMDTSIPASVFIHSVHYDDMYVENPTIQYTFQQLFNSLSRFNALIVSTYEQKKDLEALTQNKIKIFNIPVGYQTQVQSKNNLPKKHQQRLISIARFENGKQHEHQFRLINKLKQEIPHISLHLYGYGSLRSHFQQTIQEMSLEEHVFIHEFEPDLTEVYNKADLSIFTSKFEGFALTILESIAHNTPVIAYDIKYGPRTIIKHNINGYLIEPNNEEMLYTCVRDYLNNNMLQDKLCSQCFDSIIPFNLDSISEKWMTFTQSDIY</sequence>
<comment type="caution">
    <text evidence="4">The sequence shown here is derived from an EMBL/GenBank/DDBJ whole genome shotgun (WGS) entry which is preliminary data.</text>
</comment>
<gene>
    <name evidence="4" type="ORF">BHU61_11960</name>
</gene>
<dbReference type="PANTHER" id="PTHR12526">
    <property type="entry name" value="GLYCOSYLTRANSFERASE"/>
    <property type="match status" value="1"/>
</dbReference>
<dbReference type="Pfam" id="PF00534">
    <property type="entry name" value="Glycos_transf_1"/>
    <property type="match status" value="1"/>
</dbReference>
<dbReference type="PANTHER" id="PTHR12526:SF629">
    <property type="entry name" value="TEICHURONIC ACID BIOSYNTHESIS GLYCOSYLTRANSFERASE TUAH-RELATED"/>
    <property type="match status" value="1"/>
</dbReference>
<protein>
    <recommendedName>
        <fullName evidence="3">Glycosyl transferase family 1 domain-containing protein</fullName>
    </recommendedName>
</protein>
<keyword evidence="5" id="KW-1185">Reference proteome</keyword>
<dbReference type="GO" id="GO:0016757">
    <property type="term" value="F:glycosyltransferase activity"/>
    <property type="evidence" value="ECO:0007669"/>
    <property type="project" value="UniProtKB-KW"/>
</dbReference>
<keyword evidence="2" id="KW-0808">Transferase</keyword>
<dbReference type="Gene3D" id="3.40.50.2000">
    <property type="entry name" value="Glycogen Phosphorylase B"/>
    <property type="match status" value="2"/>
</dbReference>
<dbReference type="EMBL" id="PZJH01000008">
    <property type="protein sequence ID" value="RAK43882.1"/>
    <property type="molecule type" value="Genomic_DNA"/>
</dbReference>
<organism evidence="4 5">
    <name type="scientific">Macrococcus epidermidis</name>
    <dbReference type="NCBI Taxonomy" id="1902580"/>
    <lineage>
        <taxon>Bacteria</taxon>
        <taxon>Bacillati</taxon>
        <taxon>Bacillota</taxon>
        <taxon>Bacilli</taxon>
        <taxon>Bacillales</taxon>
        <taxon>Staphylococcaceae</taxon>
        <taxon>Macrococcus</taxon>
    </lineage>
</organism>
<evidence type="ECO:0000313" key="5">
    <source>
        <dbReference type="Proteomes" id="UP000249808"/>
    </source>
</evidence>
<accession>A0A327ZNC9</accession>
<feature type="domain" description="Glycosyl transferase family 1" evidence="3">
    <location>
        <begin position="310"/>
        <end position="467"/>
    </location>
</feature>
<keyword evidence="1" id="KW-0328">Glycosyltransferase</keyword>
<reference evidence="4 5" key="1">
    <citation type="journal article" date="2018" name="Front. Microbiol.">
        <title>Description and Comparative Genomics of Macrococcus caseolyticus subsp. hominis subsp. nov., Macrococcus goetzii sp. nov., Macrococcus epidermidis sp. nov., and Macrococcus bohemicus sp. nov., Novel Macrococci From Human Clinical Material With Virulence Potential and Suspected Uptake of Foreign DNA by Natural Transformation.</title>
        <authorList>
            <person name="Maslanova I."/>
            <person name="Wertheimer Z."/>
            <person name="Sedlacek I."/>
            <person name="Svec P."/>
            <person name="Indrakova A."/>
            <person name="Kovarovic V."/>
            <person name="Schumann P."/>
            <person name="Sproer C."/>
            <person name="Kralova S."/>
            <person name="Sedo O."/>
            <person name="Kristofova L."/>
            <person name="Vrbovska V."/>
            <person name="Fuzik T."/>
            <person name="Petras P."/>
            <person name="Zdrahal Z."/>
            <person name="Ruzickova V."/>
            <person name="Doskar J."/>
            <person name="Pantucek R."/>
        </authorList>
    </citation>
    <scope>NUCLEOTIDE SEQUENCE [LARGE SCALE GENOMIC DNA]</scope>
    <source>
        <strain evidence="4 5">01/688</strain>
    </source>
</reference>
<evidence type="ECO:0000259" key="3">
    <source>
        <dbReference type="Pfam" id="PF00534"/>
    </source>
</evidence>
<evidence type="ECO:0000313" key="4">
    <source>
        <dbReference type="EMBL" id="RAK43882.1"/>
    </source>
</evidence>
<dbReference type="SUPFAM" id="SSF53756">
    <property type="entry name" value="UDP-Glycosyltransferase/glycogen phosphorylase"/>
    <property type="match status" value="1"/>
</dbReference>
<name>A0A327ZNC9_9STAP</name>
<evidence type="ECO:0000256" key="1">
    <source>
        <dbReference type="ARBA" id="ARBA00022676"/>
    </source>
</evidence>
<dbReference type="InterPro" id="IPR001296">
    <property type="entry name" value="Glyco_trans_1"/>
</dbReference>
<dbReference type="Proteomes" id="UP000249808">
    <property type="component" value="Unassembled WGS sequence"/>
</dbReference>
<dbReference type="AlphaFoldDB" id="A0A327ZNC9"/>
<proteinExistence type="predicted"/>
<evidence type="ECO:0000256" key="2">
    <source>
        <dbReference type="ARBA" id="ARBA00022679"/>
    </source>
</evidence>